<protein>
    <recommendedName>
        <fullName evidence="3">DNA polymerase III subunit delta</fullName>
    </recommendedName>
</protein>
<proteinExistence type="predicted"/>
<evidence type="ECO:0000313" key="1">
    <source>
        <dbReference type="EMBL" id="TCG10939.1"/>
    </source>
</evidence>
<accession>A0A4R0XTH8</accession>
<evidence type="ECO:0000313" key="2">
    <source>
        <dbReference type="Proteomes" id="UP000294192"/>
    </source>
</evidence>
<dbReference type="AlphaFoldDB" id="A0A4R0XTH8"/>
<dbReference type="Gene3D" id="3.40.50.300">
    <property type="entry name" value="P-loop containing nucleotide triphosphate hydrolases"/>
    <property type="match status" value="1"/>
</dbReference>
<reference evidence="1 2" key="1">
    <citation type="submission" date="2018-02" db="EMBL/GenBank/DDBJ databases">
        <title>Mycoplasma marinum and Mycoplasma todarodis sp. nov., moderately halophilic and psychrotolerant mycoplasmas isolated from cephalopods.</title>
        <authorList>
            <person name="Viver T."/>
        </authorList>
    </citation>
    <scope>NUCLEOTIDE SEQUENCE [LARGE SCALE GENOMIC DNA]</scope>
    <source>
        <strain evidence="1 2">PE</strain>
    </source>
</reference>
<dbReference type="SUPFAM" id="SSF52540">
    <property type="entry name" value="P-loop containing nucleoside triphosphate hydrolases"/>
    <property type="match status" value="1"/>
</dbReference>
<dbReference type="EMBL" id="PSZO01000017">
    <property type="protein sequence ID" value="TCG10939.1"/>
    <property type="molecule type" value="Genomic_DNA"/>
</dbReference>
<dbReference type="InterPro" id="IPR050238">
    <property type="entry name" value="DNA_Rep/Repair_Clamp_Loader"/>
</dbReference>
<name>A0A4R0XTH8_9MOLU</name>
<organism evidence="1 2">
    <name type="scientific">Mycoplasma marinum</name>
    <dbReference type="NCBI Taxonomy" id="1937190"/>
    <lineage>
        <taxon>Bacteria</taxon>
        <taxon>Bacillati</taxon>
        <taxon>Mycoplasmatota</taxon>
        <taxon>Mollicutes</taxon>
        <taxon>Mycoplasmataceae</taxon>
        <taxon>Mycoplasma</taxon>
    </lineage>
</organism>
<evidence type="ECO:0008006" key="3">
    <source>
        <dbReference type="Google" id="ProtNLM"/>
    </source>
</evidence>
<dbReference type="PANTHER" id="PTHR11669">
    <property type="entry name" value="REPLICATION FACTOR C / DNA POLYMERASE III GAMMA-TAU SUBUNIT"/>
    <property type="match status" value="1"/>
</dbReference>
<sequence length="333" mass="38178">MFNKYFFNYNLYMSIKSKVRQMNPVAFSVIKNAKRAGKFSHSYLISAEKKADTNLISHLLLQSIVCIQRGVLACGECSPCIRIIQDNKYADLEVIDGTNGIIKKDFVTNSTQRLLQTPIEAIGKKIMLIKNVENANKHSLNSLLKFIEEPQKNTFIILTTNEINNVLPTIKSRSQIIQLRPKVIDDLATLMKEKGIATKYSKVMASIFSNVESAVQSYENDFIQCFKEITLFLEDLLLNKTSSPLTFSKIFTKKANYKLMLDIMNIYMNDIWKFKLGREIYCISRDKTIEKYSQSKFDYAKVITSIQDFNKAIASNANFDLAKEKFILKLLEA</sequence>
<dbReference type="GO" id="GO:0006261">
    <property type="term" value="P:DNA-templated DNA replication"/>
    <property type="evidence" value="ECO:0007669"/>
    <property type="project" value="TreeGrafter"/>
</dbReference>
<dbReference type="InterPro" id="IPR027417">
    <property type="entry name" value="P-loop_NTPase"/>
</dbReference>
<keyword evidence="2" id="KW-1185">Reference proteome</keyword>
<dbReference type="Pfam" id="PF13177">
    <property type="entry name" value="DNA_pol3_delta2"/>
    <property type="match status" value="1"/>
</dbReference>
<comment type="caution">
    <text evidence="1">The sequence shown here is derived from an EMBL/GenBank/DDBJ whole genome shotgun (WGS) entry which is preliminary data.</text>
</comment>
<dbReference type="Proteomes" id="UP000294192">
    <property type="component" value="Unassembled WGS sequence"/>
</dbReference>
<gene>
    <name evidence="1" type="ORF">C4B24_03455</name>
</gene>
<dbReference type="PANTHER" id="PTHR11669:SF8">
    <property type="entry name" value="DNA POLYMERASE III SUBUNIT DELTA"/>
    <property type="match status" value="1"/>
</dbReference>